<dbReference type="EMBL" id="JH992982">
    <property type="protein sequence ID" value="EKX49316.1"/>
    <property type="molecule type" value="Genomic_DNA"/>
</dbReference>
<evidence type="ECO:0000313" key="2">
    <source>
        <dbReference type="EnsemblProtists" id="EKX49316"/>
    </source>
</evidence>
<dbReference type="HOGENOM" id="CLU_073986_0_0_1"/>
<name>L1JLC2_GUITC</name>
<dbReference type="RefSeq" id="XP_005836296.1">
    <property type="nucleotide sequence ID" value="XM_005836239.1"/>
</dbReference>
<dbReference type="InterPro" id="IPR004289">
    <property type="entry name" value="Herpes_UL92"/>
</dbReference>
<dbReference type="OrthoDB" id="10633722at2759"/>
<proteinExistence type="predicted"/>
<evidence type="ECO:0000313" key="3">
    <source>
        <dbReference type="Proteomes" id="UP000011087"/>
    </source>
</evidence>
<reference evidence="1 3" key="1">
    <citation type="journal article" date="2012" name="Nature">
        <title>Algal genomes reveal evolutionary mosaicism and the fate of nucleomorphs.</title>
        <authorList>
            <consortium name="DOE Joint Genome Institute"/>
            <person name="Curtis B.A."/>
            <person name="Tanifuji G."/>
            <person name="Burki F."/>
            <person name="Gruber A."/>
            <person name="Irimia M."/>
            <person name="Maruyama S."/>
            <person name="Arias M.C."/>
            <person name="Ball S.G."/>
            <person name="Gile G.H."/>
            <person name="Hirakawa Y."/>
            <person name="Hopkins J.F."/>
            <person name="Kuo A."/>
            <person name="Rensing S.A."/>
            <person name="Schmutz J."/>
            <person name="Symeonidi A."/>
            <person name="Elias M."/>
            <person name="Eveleigh R.J."/>
            <person name="Herman E.K."/>
            <person name="Klute M.J."/>
            <person name="Nakayama T."/>
            <person name="Obornik M."/>
            <person name="Reyes-Prieto A."/>
            <person name="Armbrust E.V."/>
            <person name="Aves S.J."/>
            <person name="Beiko R.G."/>
            <person name="Coutinho P."/>
            <person name="Dacks J.B."/>
            <person name="Durnford D.G."/>
            <person name="Fast N.M."/>
            <person name="Green B.R."/>
            <person name="Grisdale C.J."/>
            <person name="Hempel F."/>
            <person name="Henrissat B."/>
            <person name="Hoppner M.P."/>
            <person name="Ishida K."/>
            <person name="Kim E."/>
            <person name="Koreny L."/>
            <person name="Kroth P.G."/>
            <person name="Liu Y."/>
            <person name="Malik S.B."/>
            <person name="Maier U.G."/>
            <person name="McRose D."/>
            <person name="Mock T."/>
            <person name="Neilson J.A."/>
            <person name="Onodera N.T."/>
            <person name="Poole A.M."/>
            <person name="Pritham E.J."/>
            <person name="Richards T.A."/>
            <person name="Rocap G."/>
            <person name="Roy S.W."/>
            <person name="Sarai C."/>
            <person name="Schaack S."/>
            <person name="Shirato S."/>
            <person name="Slamovits C.H."/>
            <person name="Spencer D.F."/>
            <person name="Suzuki S."/>
            <person name="Worden A.Z."/>
            <person name="Zauner S."/>
            <person name="Barry K."/>
            <person name="Bell C."/>
            <person name="Bharti A.K."/>
            <person name="Crow J.A."/>
            <person name="Grimwood J."/>
            <person name="Kramer R."/>
            <person name="Lindquist E."/>
            <person name="Lucas S."/>
            <person name="Salamov A."/>
            <person name="McFadden G.I."/>
            <person name="Lane C.E."/>
            <person name="Keeling P.J."/>
            <person name="Gray M.W."/>
            <person name="Grigoriev I.V."/>
            <person name="Archibald J.M."/>
        </authorList>
    </citation>
    <scope>NUCLEOTIDE SEQUENCE</scope>
    <source>
        <strain evidence="1 3">CCMP2712</strain>
    </source>
</reference>
<dbReference type="PaxDb" id="55529-EKX49316"/>
<reference evidence="2" key="3">
    <citation type="submission" date="2015-06" db="UniProtKB">
        <authorList>
            <consortium name="EnsemblProtists"/>
        </authorList>
    </citation>
    <scope>IDENTIFICATION</scope>
</reference>
<dbReference type="Proteomes" id="UP000011087">
    <property type="component" value="Unassembled WGS sequence"/>
</dbReference>
<sequence length="277" mass="32482">MDLAGCLECGEVHNCKDESSCDLIDENDSRVCFITGCCVKQKVFPMDEFMDNMMLDEDILVSNVSNRDFYNKVMSQKTVEDSLYSFDEVNKCLVWILSSDVCKKSYMNEKNRMMLKHRQVMWKLLKDFKINNPGKVPRLCNIVTNMLHQCSKIRICYPEWDEEMRRSVASTASEYIVRFLNMLSQKFSTQLGMFKKNVLFIGIVYLMRMGITMQNVILLPKIHELQHLLPIEAHLKCYFKIKCKFITEVENLIKMCIRNLTNKEIDVMGFTSVDIKY</sequence>
<dbReference type="AlphaFoldDB" id="L1JLC2"/>
<dbReference type="GeneID" id="17306046"/>
<protein>
    <submittedName>
        <fullName evidence="1 2">Uncharacterized protein</fullName>
    </submittedName>
</protein>
<reference evidence="3" key="2">
    <citation type="submission" date="2012-11" db="EMBL/GenBank/DDBJ databases">
        <authorList>
            <person name="Kuo A."/>
            <person name="Curtis B.A."/>
            <person name="Tanifuji G."/>
            <person name="Burki F."/>
            <person name="Gruber A."/>
            <person name="Irimia M."/>
            <person name="Maruyama S."/>
            <person name="Arias M.C."/>
            <person name="Ball S.G."/>
            <person name="Gile G.H."/>
            <person name="Hirakawa Y."/>
            <person name="Hopkins J.F."/>
            <person name="Rensing S.A."/>
            <person name="Schmutz J."/>
            <person name="Symeonidi A."/>
            <person name="Elias M."/>
            <person name="Eveleigh R.J."/>
            <person name="Herman E.K."/>
            <person name="Klute M.J."/>
            <person name="Nakayama T."/>
            <person name="Obornik M."/>
            <person name="Reyes-Prieto A."/>
            <person name="Armbrust E.V."/>
            <person name="Aves S.J."/>
            <person name="Beiko R.G."/>
            <person name="Coutinho P."/>
            <person name="Dacks J.B."/>
            <person name="Durnford D.G."/>
            <person name="Fast N.M."/>
            <person name="Green B.R."/>
            <person name="Grisdale C."/>
            <person name="Hempe F."/>
            <person name="Henrissat B."/>
            <person name="Hoppner M.P."/>
            <person name="Ishida K.-I."/>
            <person name="Kim E."/>
            <person name="Koreny L."/>
            <person name="Kroth P.G."/>
            <person name="Liu Y."/>
            <person name="Malik S.-B."/>
            <person name="Maier U.G."/>
            <person name="McRose D."/>
            <person name="Mock T."/>
            <person name="Neilson J.A."/>
            <person name="Onodera N.T."/>
            <person name="Poole A.M."/>
            <person name="Pritham E.J."/>
            <person name="Richards T.A."/>
            <person name="Rocap G."/>
            <person name="Roy S.W."/>
            <person name="Sarai C."/>
            <person name="Schaack S."/>
            <person name="Shirato S."/>
            <person name="Slamovits C.H."/>
            <person name="Spencer D.F."/>
            <person name="Suzuki S."/>
            <person name="Worden A.Z."/>
            <person name="Zauner S."/>
            <person name="Barry K."/>
            <person name="Bell C."/>
            <person name="Bharti A.K."/>
            <person name="Crow J.A."/>
            <person name="Grimwood J."/>
            <person name="Kramer R."/>
            <person name="Lindquist E."/>
            <person name="Lucas S."/>
            <person name="Salamov A."/>
            <person name="McFadden G.I."/>
            <person name="Lane C.E."/>
            <person name="Keeling P.J."/>
            <person name="Gray M.W."/>
            <person name="Grigoriev I.V."/>
            <person name="Archibald J.M."/>
        </authorList>
    </citation>
    <scope>NUCLEOTIDE SEQUENCE</scope>
    <source>
        <strain evidence="3">CCMP2712</strain>
    </source>
</reference>
<keyword evidence="3" id="KW-1185">Reference proteome</keyword>
<dbReference type="Pfam" id="PF03048">
    <property type="entry name" value="Herpes_UL92"/>
    <property type="match status" value="1"/>
</dbReference>
<dbReference type="KEGG" id="gtt:GUITHDRAFT_104844"/>
<evidence type="ECO:0000313" key="1">
    <source>
        <dbReference type="EMBL" id="EKX49316.1"/>
    </source>
</evidence>
<gene>
    <name evidence="1" type="ORF">GUITHDRAFT_104844</name>
</gene>
<dbReference type="EnsemblProtists" id="EKX49316">
    <property type="protein sequence ID" value="EKX49316"/>
    <property type="gene ID" value="GUITHDRAFT_104844"/>
</dbReference>
<accession>L1JLC2</accession>
<organism evidence="1">
    <name type="scientific">Guillardia theta (strain CCMP2712)</name>
    <name type="common">Cryptophyte</name>
    <dbReference type="NCBI Taxonomy" id="905079"/>
    <lineage>
        <taxon>Eukaryota</taxon>
        <taxon>Cryptophyceae</taxon>
        <taxon>Pyrenomonadales</taxon>
        <taxon>Geminigeraceae</taxon>
        <taxon>Guillardia</taxon>
    </lineage>
</organism>